<sequence>MPDTEPLPPFISAGRQLAGPQSPLPVRRRVARVLSRLLSSVGQLDLTNAESNFLADFAIWEAVVLELNDVVLDAAKCFEFLSWLLCRHLDHVHATRRDELASNTQLHLLRDSAHSIFSQLVIIDLQNTEKLHWRFKSIKSIFSYLRSSNKELEAHDYKRAKEAIHLYFHLDNAAIDGSSVELYGSPTRDISPRLLVPSRSTTPKNPSQTKTSKDSFPDAQPPNQNSNLSSIISSESRSTTELLPPNGAHTATRSNTRLEIAATQSSDATVSPTAQHNSQSRLDQVHSSPIKSTHPSSALGRVLSGNVPQLASFVELLIKDDVESQALFEDALKEAHDFVKTLKEHSQAMKTVEQSSEDLMEFRETSEKWGGAKGVDDMIKKVSSSLSEIENLKKELYKVLDVYSNVVPGIESRIDQFRSDFKLISTYQDKRLDKVDTRLVKAEEDLTILNALDQRQAHLHDAILKMKAYIDSKLDKRLAKLQGVLNKFNSDLQIIAERTIKMATDISSLEKKQKTTNASKSTDVSAVLKKKVENAIQLAQKSKRDVTEFRDEFDLEAVKRRVTKLEKRNDVEGFEMYSKLEDIEKLSAQLVEYKEREVQSRRRIDDLELENATLSEEMHEMKTSFKSLENMVNQLRSSQSIRSNSSQDMGPIAESTQQTHTSSPTVHIVAPVLKQRVQKRHLASPTKMTGHPETHNTNPPTEPSARTLQKRKHAEILESSKKIRELMHSNKKTVDNDNVNAGNASSNGAKRRSILDGFDLDPKKLKLLSNTKKQ</sequence>
<feature type="region of interest" description="Disordered" evidence="2">
    <location>
        <begin position="683"/>
        <end position="708"/>
    </location>
</feature>
<reference evidence="3" key="1">
    <citation type="journal article" date="2014" name="Genome Announc.">
        <title>Genome sequence of the yeast Cyberlindnera fabianii (Hansenula fabianii).</title>
        <authorList>
            <person name="Freel K.C."/>
            <person name="Sarilar V."/>
            <person name="Neuveglise C."/>
            <person name="Devillers H."/>
            <person name="Friedrich A."/>
            <person name="Schacherer J."/>
        </authorList>
    </citation>
    <scope>NUCLEOTIDE SEQUENCE</scope>
    <source>
        <strain evidence="3">YJS4271</strain>
    </source>
</reference>
<name>A0A061AQ15_CYBFA</name>
<proteinExistence type="predicted"/>
<protein>
    <submittedName>
        <fullName evidence="3">CYFA0S03e05578g1_1</fullName>
    </submittedName>
</protein>
<dbReference type="PhylomeDB" id="A0A061AQ15"/>
<evidence type="ECO:0000256" key="2">
    <source>
        <dbReference type="SAM" id="MobiDB-lite"/>
    </source>
</evidence>
<dbReference type="EMBL" id="LK052888">
    <property type="protein sequence ID" value="CDR39637.1"/>
    <property type="molecule type" value="Genomic_DNA"/>
</dbReference>
<feature type="coiled-coil region" evidence="1">
    <location>
        <begin position="583"/>
        <end position="631"/>
    </location>
</feature>
<dbReference type="AlphaFoldDB" id="A0A061AQ15"/>
<feature type="region of interest" description="Disordered" evidence="2">
    <location>
        <begin position="190"/>
        <end position="298"/>
    </location>
</feature>
<feature type="compositionally biased region" description="Low complexity" evidence="2">
    <location>
        <begin position="736"/>
        <end position="748"/>
    </location>
</feature>
<gene>
    <name evidence="3" type="ORF">CYFA0S_03e05578g</name>
</gene>
<dbReference type="VEuPathDB" id="FungiDB:BON22_5117"/>
<feature type="compositionally biased region" description="Polar residues" evidence="2">
    <location>
        <begin position="249"/>
        <end position="296"/>
    </location>
</feature>
<feature type="compositionally biased region" description="Polar residues" evidence="2">
    <location>
        <begin position="654"/>
        <end position="665"/>
    </location>
</feature>
<feature type="compositionally biased region" description="Low complexity" evidence="2">
    <location>
        <begin position="225"/>
        <end position="242"/>
    </location>
</feature>
<feature type="region of interest" description="Disordered" evidence="2">
    <location>
        <begin position="636"/>
        <end position="665"/>
    </location>
</feature>
<keyword evidence="1" id="KW-0175">Coiled coil</keyword>
<evidence type="ECO:0000256" key="1">
    <source>
        <dbReference type="SAM" id="Coils"/>
    </source>
</evidence>
<feature type="compositionally biased region" description="Polar residues" evidence="2">
    <location>
        <begin position="198"/>
        <end position="210"/>
    </location>
</feature>
<accession>A0A061AQ15</accession>
<feature type="compositionally biased region" description="Low complexity" evidence="2">
    <location>
        <begin position="636"/>
        <end position="647"/>
    </location>
</feature>
<evidence type="ECO:0000313" key="3">
    <source>
        <dbReference type="EMBL" id="CDR39637.1"/>
    </source>
</evidence>
<feature type="region of interest" description="Disordered" evidence="2">
    <location>
        <begin position="729"/>
        <end position="750"/>
    </location>
</feature>
<feature type="compositionally biased region" description="Low complexity" evidence="2">
    <location>
        <begin position="689"/>
        <end position="699"/>
    </location>
</feature>
<organism evidence="3">
    <name type="scientific">Cyberlindnera fabianii</name>
    <name type="common">Yeast</name>
    <name type="synonym">Hansenula fabianii</name>
    <dbReference type="NCBI Taxonomy" id="36022"/>
    <lineage>
        <taxon>Eukaryota</taxon>
        <taxon>Fungi</taxon>
        <taxon>Dikarya</taxon>
        <taxon>Ascomycota</taxon>
        <taxon>Saccharomycotina</taxon>
        <taxon>Saccharomycetes</taxon>
        <taxon>Phaffomycetales</taxon>
        <taxon>Phaffomycetaceae</taxon>
        <taxon>Cyberlindnera</taxon>
    </lineage>
</organism>